<name>A0ABP0K5N8_9DINO</name>
<organism evidence="2 3">
    <name type="scientific">Durusdinium trenchii</name>
    <dbReference type="NCBI Taxonomy" id="1381693"/>
    <lineage>
        <taxon>Eukaryota</taxon>
        <taxon>Sar</taxon>
        <taxon>Alveolata</taxon>
        <taxon>Dinophyceae</taxon>
        <taxon>Suessiales</taxon>
        <taxon>Symbiodiniaceae</taxon>
        <taxon>Durusdinium</taxon>
    </lineage>
</organism>
<evidence type="ECO:0000313" key="3">
    <source>
        <dbReference type="Proteomes" id="UP001642464"/>
    </source>
</evidence>
<sequence length="1363" mass="151145">MGSALDVAGSLINMGVPPPVAREASSRFGSDIHSALDWACSSDRRHSRPLFASPPDVIDLDLEEVQLGASNLPSSVVPPPAPQSWCTPQAADPSVLRMPPPCFLDDPAGEVDYWFRALANSNGAAALDEMVWRRMPLYSQYIDGHTLEEVRQGCVGSIRKQRGLDLTIQQAAKLPSVLGYTSMLPLAVACEYLHTGCGFPAIFAFDLFQACLASCQNKHLEVSLYANRSKSFTSKARWWACPTGDPNAGKSPTCSLIMTAFRNLAQSVPQMLFSEEHWIGVGNNNRIQNRWRLLDGCLLLYGPESKPILDPHFPTKKTVDTGKFLDLTRWLECANGGRFEWGTGQDEKDRASRKSRQEGTECLPTTFEPTNINMCLFQQCALFEEWWCQVEASHKCGFSARILMSPTARAIVDGDTGLQDPEPVCKLMQKIWRHVLSVYGPQSALKTRQMTTTLEAQEIVRALYYDLAEEEDQGGWGSAAKSSLGKMEYHVPSAACLTFLATSALQAHPTDGVLDDNAMKCALRHFDLRVVHTCSIIDACIRACARKASSSKAAASSAIRPTTARVLESCVKDPILFSHMSQRFVSLRGADKFDARLALLRELERLGLGQVKETRRRVNEDNRAVAFYRFPLSPTVQESLCRLGVAESFWHPSLPIASSPATPTTTAAITPAMQGAGKRGRRQEEEQQQDQGGQEEEVVRKGGRKSAEEVGRIYTQKSVIACENPFLDKKAFMEHERRWATATVPGQQLALRHQYCAYKGGHKIFLWCNSCTSCKERSGWRGYSIYDDATKQITRAYTPQDQRGDFKAVKTWNPLTATAEHGLKAFVADNHRFTLQDLVKVVEKHQARPSDTFLSTWAKNHRPHRGTPEDRLTSHKWVEADWRQLERELGTVHNLTEASDTLKITASVHTDDATVVVFCNPLLLKETLGRLDNQKYIKLCGDGTFRLTRDEWDLAVKAAFAKALRVTDWAHFLGACSRPKKSFDAPCERIAAYRAGVIATMKKHLSTFGQKLVPLIERAIFCLRSLPTALLFHTVIHVLLQTLLAQQPSERPAAKAFRKHYLSLLSEEEAKSAYGLANWPGGPDMFYTADWWCGIQRIQPGSASGTQAQESWHGQKLKKYMGLRQSLPVFVQSLSSFASSRLQNLRASNTSLTDVPNEPFPDKAVLFDSNALTQQGRTSAEQFHRTGATKRWDDGHGSVFLCTRRTLATFDRAATKWIRSEDTEVTPPPASFPETFASLLRSTSDAAVTQALVALGLGPEPLEDLSSPRQAALRPHNDPGLAAFLRFHSLDLWRAGLEQQHLSVEQLASLSFADACIAAPTVPSGIMARVQHLAKQLVAEAAMVPSAAEAVLWQSFASCKILQ</sequence>
<dbReference type="Proteomes" id="UP001642464">
    <property type="component" value="Unassembled WGS sequence"/>
</dbReference>
<keyword evidence="3" id="KW-1185">Reference proteome</keyword>
<reference evidence="2 3" key="1">
    <citation type="submission" date="2024-02" db="EMBL/GenBank/DDBJ databases">
        <authorList>
            <person name="Chen Y."/>
            <person name="Shah S."/>
            <person name="Dougan E. K."/>
            <person name="Thang M."/>
            <person name="Chan C."/>
        </authorList>
    </citation>
    <scope>NUCLEOTIDE SEQUENCE [LARGE SCALE GENOMIC DNA]</scope>
</reference>
<dbReference type="EMBL" id="CAXAMM010010002">
    <property type="protein sequence ID" value="CAK9022091.1"/>
    <property type="molecule type" value="Genomic_DNA"/>
</dbReference>
<proteinExistence type="predicted"/>
<accession>A0ABP0K5N8</accession>
<comment type="caution">
    <text evidence="2">The sequence shown here is derived from an EMBL/GenBank/DDBJ whole genome shotgun (WGS) entry which is preliminary data.</text>
</comment>
<evidence type="ECO:0000313" key="2">
    <source>
        <dbReference type="EMBL" id="CAK9022091.1"/>
    </source>
</evidence>
<feature type="region of interest" description="Disordered" evidence="1">
    <location>
        <begin position="672"/>
        <end position="705"/>
    </location>
</feature>
<gene>
    <name evidence="2" type="ORF">SCF082_LOCUS15646</name>
</gene>
<protein>
    <submittedName>
        <fullName evidence="2">Protein MAK16-like A</fullName>
    </submittedName>
</protein>
<evidence type="ECO:0000256" key="1">
    <source>
        <dbReference type="SAM" id="MobiDB-lite"/>
    </source>
</evidence>